<dbReference type="GO" id="GO:0004725">
    <property type="term" value="F:protein tyrosine phosphatase activity"/>
    <property type="evidence" value="ECO:0007669"/>
    <property type="project" value="InterPro"/>
</dbReference>
<evidence type="ECO:0000259" key="3">
    <source>
        <dbReference type="PROSITE" id="PS50056"/>
    </source>
</evidence>
<sequence>RAIKMLLLVQFRLIVVIVYVLVVSWWALLVKFMMTGRDVKTAIIKIVRGRGASKRRRAPAIRKRFFVPAAKSAPAEEDGTQMERASQRRKVTPIRRATEHPEKLNLMRNFCLTTVNLGVAGLVKEFMEIKATSTPVAKLSKVAFDKNKDKNRYRDVFCIDGTRVVLQYPPGGNDYIHANYVGVRNNKRRFICTQAPKENTIEDFWRMVWQEKSKAIIMLCNVIECGKKKCEQYWPAIVDETMNFGNLTIRNVKMVEVEKIISVTRLNLSDGSYDLDVEHIAWRSWPDRGVPGNFLACFRLLQRVKDVECIVVHCSAGIGRTGTIVGLEVANQMFDHGEKVSMREIVQEMRKQRHGSVQTDIQYVYMHRCIVGLSENKKAVKRSEVRGFMQQFDQYAKARGAVGAR</sequence>
<dbReference type="PANTHER" id="PTHR46163:SF2">
    <property type="entry name" value="PROTEIN-TYROSINE PHOSPHATASE"/>
    <property type="match status" value="1"/>
</dbReference>
<feature type="domain" description="Tyrosine-protein phosphatase" evidence="2">
    <location>
        <begin position="122"/>
        <end position="373"/>
    </location>
</feature>
<evidence type="ECO:0000313" key="5">
    <source>
        <dbReference type="WBParaSite" id="PgB17_g048_t04"/>
    </source>
</evidence>
<feature type="transmembrane region" description="Helical" evidence="1">
    <location>
        <begin position="6"/>
        <end position="30"/>
    </location>
</feature>
<dbReference type="PROSITE" id="PS00383">
    <property type="entry name" value="TYR_PHOSPHATASE_1"/>
    <property type="match status" value="1"/>
</dbReference>
<dbReference type="PROSITE" id="PS50056">
    <property type="entry name" value="TYR_PHOSPHATASE_2"/>
    <property type="match status" value="1"/>
</dbReference>
<dbReference type="InterPro" id="IPR029021">
    <property type="entry name" value="Prot-tyrosine_phosphatase-like"/>
</dbReference>
<evidence type="ECO:0000259" key="2">
    <source>
        <dbReference type="PROSITE" id="PS50055"/>
    </source>
</evidence>
<dbReference type="PROSITE" id="PS50055">
    <property type="entry name" value="TYR_PHOSPHATASE_PTP"/>
    <property type="match status" value="1"/>
</dbReference>
<name>A0A914ZS64_PARUN</name>
<organism evidence="4 5">
    <name type="scientific">Parascaris univalens</name>
    <name type="common">Nematode worm</name>
    <dbReference type="NCBI Taxonomy" id="6257"/>
    <lineage>
        <taxon>Eukaryota</taxon>
        <taxon>Metazoa</taxon>
        <taxon>Ecdysozoa</taxon>
        <taxon>Nematoda</taxon>
        <taxon>Chromadorea</taxon>
        <taxon>Rhabditida</taxon>
        <taxon>Spirurina</taxon>
        <taxon>Ascaridomorpha</taxon>
        <taxon>Ascaridoidea</taxon>
        <taxon>Ascarididae</taxon>
        <taxon>Parascaris</taxon>
    </lineage>
</organism>
<dbReference type="InterPro" id="IPR000387">
    <property type="entry name" value="Tyr_Pase_dom"/>
</dbReference>
<dbReference type="PRINTS" id="PR00700">
    <property type="entry name" value="PRTYPHPHTASE"/>
</dbReference>
<reference evidence="5" key="1">
    <citation type="submission" date="2022-11" db="UniProtKB">
        <authorList>
            <consortium name="WormBaseParasite"/>
        </authorList>
    </citation>
    <scope>IDENTIFICATION</scope>
</reference>
<proteinExistence type="predicted"/>
<dbReference type="SMART" id="SM00404">
    <property type="entry name" value="PTPc_motif"/>
    <property type="match status" value="1"/>
</dbReference>
<evidence type="ECO:0000313" key="4">
    <source>
        <dbReference type="Proteomes" id="UP000887569"/>
    </source>
</evidence>
<dbReference type="WBParaSite" id="PgB17_g048_t04">
    <property type="protein sequence ID" value="PgB17_g048_t04"/>
    <property type="gene ID" value="PgB17_g048"/>
</dbReference>
<keyword evidence="1" id="KW-0812">Transmembrane</keyword>
<evidence type="ECO:0000256" key="1">
    <source>
        <dbReference type="SAM" id="Phobius"/>
    </source>
</evidence>
<dbReference type="Proteomes" id="UP000887569">
    <property type="component" value="Unplaced"/>
</dbReference>
<dbReference type="PANTHER" id="PTHR46163">
    <property type="entry name" value="TYROSINE-PROTEIN PHOSPHATASE-RELATED"/>
    <property type="match status" value="1"/>
</dbReference>
<dbReference type="InterPro" id="IPR000242">
    <property type="entry name" value="PTP_cat"/>
</dbReference>
<dbReference type="SUPFAM" id="SSF52799">
    <property type="entry name" value="(Phosphotyrosine protein) phosphatases II"/>
    <property type="match status" value="1"/>
</dbReference>
<keyword evidence="4" id="KW-1185">Reference proteome</keyword>
<dbReference type="CDD" id="cd00047">
    <property type="entry name" value="PTPc"/>
    <property type="match status" value="1"/>
</dbReference>
<keyword evidence="1" id="KW-1133">Transmembrane helix</keyword>
<feature type="domain" description="Tyrosine specific protein phosphatases" evidence="3">
    <location>
        <begin position="292"/>
        <end position="364"/>
    </location>
</feature>
<dbReference type="InterPro" id="IPR016130">
    <property type="entry name" value="Tyr_Pase_AS"/>
</dbReference>
<dbReference type="Gene3D" id="3.90.190.10">
    <property type="entry name" value="Protein tyrosine phosphatase superfamily"/>
    <property type="match status" value="1"/>
</dbReference>
<protein>
    <submittedName>
        <fullName evidence="5">Carboxylic ester hydrolase</fullName>
    </submittedName>
</protein>
<dbReference type="SMART" id="SM00194">
    <property type="entry name" value="PTPc"/>
    <property type="match status" value="1"/>
</dbReference>
<dbReference type="Pfam" id="PF00102">
    <property type="entry name" value="Y_phosphatase"/>
    <property type="match status" value="1"/>
</dbReference>
<accession>A0A914ZS64</accession>
<dbReference type="AlphaFoldDB" id="A0A914ZS64"/>
<dbReference type="InterPro" id="IPR003595">
    <property type="entry name" value="Tyr_Pase_cat"/>
</dbReference>
<dbReference type="InterPro" id="IPR052782">
    <property type="entry name" value="Oocyte-zygote_transition_reg"/>
</dbReference>
<keyword evidence="1" id="KW-0472">Membrane</keyword>